<name>A0A921TD88_9RHOB</name>
<accession>A0A921TD88</accession>
<dbReference type="GO" id="GO:0016740">
    <property type="term" value="F:transferase activity"/>
    <property type="evidence" value="ECO:0007669"/>
    <property type="project" value="UniProtKB-KW"/>
</dbReference>
<dbReference type="Proteomes" id="UP000698242">
    <property type="component" value="Unassembled WGS sequence"/>
</dbReference>
<reference evidence="1" key="1">
    <citation type="submission" date="2013-03" db="EMBL/GenBank/DDBJ databases">
        <title>Genome Sequence of the Profundibacterium mesophilum strain KAUST100406-0324T from Red Sea, a novel genus in the family Rhodobacteraceae.</title>
        <authorList>
            <person name="Essack M."/>
            <person name="Alam I."/>
            <person name="Lafi F."/>
            <person name="Alawi W."/>
            <person name="Kamanu F."/>
            <person name="Al-Suwailem A."/>
            <person name="Lee O.O."/>
            <person name="Xu Y."/>
            <person name="Bajic V."/>
            <person name="Qian P.-Y."/>
            <person name="Archer J."/>
        </authorList>
    </citation>
    <scope>NUCLEOTIDE SEQUENCE</scope>
    <source>
        <strain evidence="1">KAUST100406-0324</strain>
    </source>
</reference>
<comment type="caution">
    <text evidence="1">The sequence shown here is derived from an EMBL/GenBank/DDBJ whole genome shotgun (WGS) entry which is preliminary data.</text>
</comment>
<gene>
    <name evidence="1" type="ORF">PMES_01772</name>
</gene>
<dbReference type="EMBL" id="APKE01000021">
    <property type="protein sequence ID" value="KAF0675882.1"/>
    <property type="molecule type" value="Genomic_DNA"/>
</dbReference>
<dbReference type="OrthoDB" id="4266556at2"/>
<proteinExistence type="predicted"/>
<protein>
    <submittedName>
        <fullName evidence="1">Glycosyl transferase family 2domain containing protein</fullName>
    </submittedName>
</protein>
<organism evidence="1 2">
    <name type="scientific">Profundibacterium mesophilum KAUST100406-0324</name>
    <dbReference type="NCBI Taxonomy" id="1037889"/>
    <lineage>
        <taxon>Bacteria</taxon>
        <taxon>Pseudomonadati</taxon>
        <taxon>Pseudomonadota</taxon>
        <taxon>Alphaproteobacteria</taxon>
        <taxon>Rhodobacterales</taxon>
        <taxon>Roseobacteraceae</taxon>
        <taxon>Profundibacterium</taxon>
    </lineage>
</organism>
<evidence type="ECO:0000313" key="2">
    <source>
        <dbReference type="Proteomes" id="UP000698242"/>
    </source>
</evidence>
<dbReference type="RefSeq" id="WP_159965340.1">
    <property type="nucleotide sequence ID" value="NZ_APKE01000021.1"/>
</dbReference>
<keyword evidence="1" id="KW-0808">Transferase</keyword>
<keyword evidence="2" id="KW-1185">Reference proteome</keyword>
<sequence length="339" mass="36603">MMRDAPWLITCVGVEHDLPLLPHFLRHYRALGIAPDRFVILLNAADAEHPGLARARAVIRDEGITRAAIDWIAPYTSGSMWARRGAAQAEFCAPDAWVLNADVDEFHRWPEPLADCLARADALGVDCIQGVMIDRLAPGGVLAPVAPAPGIGTQFPIRAEVAQAIGGESQVHGRGGTVKIMAAHGRLLPRRGGHRPLDESGVRYLYRNPLGEFPQIDDPQFRFRVPTTVEHVHWTAELAARLELRLATPGVSPAGAEYGRRQLDHIAAHGGISLADVALAPRLARDADRADGTIAPVRPSVPADGAEDWPQALARMRRAGRVRGAIGIARAGARRVLGR</sequence>
<evidence type="ECO:0000313" key="1">
    <source>
        <dbReference type="EMBL" id="KAF0675882.1"/>
    </source>
</evidence>
<dbReference type="AlphaFoldDB" id="A0A921TD88"/>